<dbReference type="Gene3D" id="3.40.50.1820">
    <property type="entry name" value="alpha/beta hydrolase"/>
    <property type="match status" value="1"/>
</dbReference>
<name>A0A2H0UKM5_9BACT</name>
<reference evidence="4" key="1">
    <citation type="submission" date="2017-09" db="EMBL/GenBank/DDBJ databases">
        <title>Depth-based differentiation of microbial function through sediment-hosted aquifers and enrichment of novel symbionts in the deep terrestrial subsurface.</title>
        <authorList>
            <person name="Probst A.J."/>
            <person name="Ladd B."/>
            <person name="Jarett J.K."/>
            <person name="Geller-Mcgrath D.E."/>
            <person name="Sieber C.M.K."/>
            <person name="Emerson J.B."/>
            <person name="Anantharaman K."/>
            <person name="Thomas B.C."/>
            <person name="Malmstrom R."/>
            <person name="Stieglmeier M."/>
            <person name="Klingl A."/>
            <person name="Woyke T."/>
            <person name="Ryan C.M."/>
            <person name="Banfield J.F."/>
        </authorList>
    </citation>
    <scope>NUCLEOTIDE SEQUENCE [LARGE SCALE GENOMIC DNA]</scope>
</reference>
<gene>
    <name evidence="3" type="ORF">COU11_03000</name>
</gene>
<dbReference type="InterPro" id="IPR052382">
    <property type="entry name" value="ABHD10_acyl-thioesterase"/>
</dbReference>
<accession>A0A2H0UKM5</accession>
<protein>
    <recommendedName>
        <fullName evidence="2">Serine aminopeptidase S33 domain-containing protein</fullName>
    </recommendedName>
</protein>
<dbReference type="Pfam" id="PF12146">
    <property type="entry name" value="Hydrolase_4"/>
    <property type="match status" value="2"/>
</dbReference>
<dbReference type="SUPFAM" id="SSF53474">
    <property type="entry name" value="alpha/beta-Hydrolases"/>
    <property type="match status" value="1"/>
</dbReference>
<sequence>MEKIAIKNRNGKKVAVLLEQAEDQQGLAFVMHGLSGVKEQPHIQAFAEAFLENGFTVVRFDTTNTFGESDGQYEDATTTNYYEDLEGVINWAKSQSWYQEPFWLAGHSMGGICTALYAENHPKKVAGLAPISTVVSGELSRQARGPENWQKWQETGWLEEPRTGLPGQMKRLKWSHAEDRLKYDLLPQAKNLTMPILFIVGEEDESTPPQHQQILFDAIAHDRKELHIIKDAPHTFRTPEHLQEIKQIMINWIKKYQ</sequence>
<comment type="caution">
    <text evidence="3">The sequence shown here is derived from an EMBL/GenBank/DDBJ whole genome shotgun (WGS) entry which is preliminary data.</text>
</comment>
<dbReference type="PANTHER" id="PTHR16138">
    <property type="entry name" value="MYCOPHENOLIC ACID ACYL-GLUCURONIDE ESTERASE, MITOCHONDRIAL"/>
    <property type="match status" value="1"/>
</dbReference>
<dbReference type="GO" id="GO:0004553">
    <property type="term" value="F:hydrolase activity, hydrolyzing O-glycosyl compounds"/>
    <property type="evidence" value="ECO:0007669"/>
    <property type="project" value="TreeGrafter"/>
</dbReference>
<dbReference type="InterPro" id="IPR029058">
    <property type="entry name" value="AB_hydrolase_fold"/>
</dbReference>
<dbReference type="EMBL" id="PFBD01000022">
    <property type="protein sequence ID" value="PIR86957.1"/>
    <property type="molecule type" value="Genomic_DNA"/>
</dbReference>
<dbReference type="Proteomes" id="UP000229526">
    <property type="component" value="Unassembled WGS sequence"/>
</dbReference>
<feature type="domain" description="Serine aminopeptidase S33" evidence="2">
    <location>
        <begin position="26"/>
        <end position="146"/>
    </location>
</feature>
<evidence type="ECO:0000313" key="3">
    <source>
        <dbReference type="EMBL" id="PIR86957.1"/>
    </source>
</evidence>
<dbReference type="PANTHER" id="PTHR16138:SF7">
    <property type="entry name" value="PALMITOYL-PROTEIN THIOESTERASE ABHD10, MITOCHONDRIAL"/>
    <property type="match status" value="1"/>
</dbReference>
<dbReference type="AlphaFoldDB" id="A0A2H0UKM5"/>
<organism evidence="3 4">
    <name type="scientific">Candidatus Harrisonbacteria bacterium CG10_big_fil_rev_8_21_14_0_10_49_15</name>
    <dbReference type="NCBI Taxonomy" id="1974587"/>
    <lineage>
        <taxon>Bacteria</taxon>
        <taxon>Candidatus Harrisoniibacteriota</taxon>
    </lineage>
</organism>
<evidence type="ECO:0000313" key="4">
    <source>
        <dbReference type="Proteomes" id="UP000229526"/>
    </source>
</evidence>
<feature type="domain" description="Serine aminopeptidase S33" evidence="2">
    <location>
        <begin position="184"/>
        <end position="235"/>
    </location>
</feature>
<evidence type="ECO:0000256" key="1">
    <source>
        <dbReference type="ARBA" id="ARBA00022801"/>
    </source>
</evidence>
<proteinExistence type="predicted"/>
<keyword evidence="1" id="KW-0378">Hydrolase</keyword>
<evidence type="ECO:0000259" key="2">
    <source>
        <dbReference type="Pfam" id="PF12146"/>
    </source>
</evidence>
<dbReference type="InterPro" id="IPR022742">
    <property type="entry name" value="Hydrolase_4"/>
</dbReference>